<dbReference type="GO" id="GO:0003677">
    <property type="term" value="F:DNA binding"/>
    <property type="evidence" value="ECO:0007669"/>
    <property type="project" value="UniProtKB-KW"/>
</dbReference>
<dbReference type="HAMAP" id="MF_01470">
    <property type="entry name" value="Cas1"/>
    <property type="match status" value="1"/>
</dbReference>
<keyword evidence="5 10" id="KW-0460">Magnesium</keyword>
<dbReference type="EC" id="3.1.-.-" evidence="10"/>
<feature type="binding site" evidence="10">
    <location>
        <position position="232"/>
    </location>
    <ligand>
        <name>Mn(2+)</name>
        <dbReference type="ChEBI" id="CHEBI:29035"/>
    </ligand>
</feature>
<dbReference type="GO" id="GO:0004519">
    <property type="term" value="F:endonuclease activity"/>
    <property type="evidence" value="ECO:0007669"/>
    <property type="project" value="UniProtKB-UniRule"/>
</dbReference>
<comment type="function">
    <text evidence="10">CRISPR (clustered regularly interspaced short palindromic repeat), is an adaptive immune system that provides protection against mobile genetic elements (viruses, transposable elements and conjugative plasmids). CRISPR clusters contain spacers, sequences complementary to antecedent mobile elements, and target invading nucleic acids. CRISPR clusters are transcribed and processed into CRISPR RNA (crRNA). Acts as a dsDNA endonuclease. Involved in the integration of spacer DNA into the CRISPR cassette.</text>
</comment>
<evidence type="ECO:0000313" key="12">
    <source>
        <dbReference type="Proteomes" id="UP000188726"/>
    </source>
</evidence>
<keyword evidence="7 10" id="KW-0238">DNA-binding</keyword>
<keyword evidence="3 10" id="KW-0255">Endonuclease</keyword>
<evidence type="ECO:0000256" key="5">
    <source>
        <dbReference type="ARBA" id="ARBA00022842"/>
    </source>
</evidence>
<dbReference type="InterPro" id="IPR042206">
    <property type="entry name" value="CRISPR-assoc_Cas1_C"/>
</dbReference>
<evidence type="ECO:0000256" key="2">
    <source>
        <dbReference type="ARBA" id="ARBA00022723"/>
    </source>
</evidence>
<evidence type="ECO:0000256" key="1">
    <source>
        <dbReference type="ARBA" id="ARBA00022722"/>
    </source>
</evidence>
<dbReference type="GO" id="GO:0016787">
    <property type="term" value="F:hydrolase activity"/>
    <property type="evidence" value="ECO:0007669"/>
    <property type="project" value="UniProtKB-KW"/>
</dbReference>
<keyword evidence="1 10" id="KW-0540">Nuclease</keyword>
<feature type="binding site" evidence="10">
    <location>
        <position position="247"/>
    </location>
    <ligand>
        <name>Mn(2+)</name>
        <dbReference type="ChEBI" id="CHEBI:29035"/>
    </ligand>
</feature>
<dbReference type="AlphaFoldDB" id="A0AB36K7T7"/>
<dbReference type="InterPro" id="IPR050646">
    <property type="entry name" value="Cas1"/>
</dbReference>
<evidence type="ECO:0000256" key="6">
    <source>
        <dbReference type="ARBA" id="ARBA00023118"/>
    </source>
</evidence>
<reference evidence="11 12" key="1">
    <citation type="journal article" date="2017" name="Genome Announc.">
        <title>Draft Genome Sequences of Salinivibrio proteolyticus, Salinivibrio sharmensis, Salinivibrio siamensis, Salinivibrio costicola subsp. alcaliphilus, Salinivibrio costicola subsp. vallismortis, and 29 New Isolates Belonging to the Genus Salinivibrio.</title>
        <authorList>
            <person name="Lopez-Hermoso C."/>
            <person name="de la Haba R.R."/>
            <person name="Sanchez-Porro C."/>
            <person name="Bayliss S.C."/>
            <person name="Feil E.J."/>
            <person name="Ventosa A."/>
        </authorList>
    </citation>
    <scope>NUCLEOTIDE SEQUENCE [LARGE SCALE GENOMIC DNA]</scope>
    <source>
        <strain evidence="11 12">IC202</strain>
    </source>
</reference>
<keyword evidence="8 10" id="KW-0464">Manganese</keyword>
<organism evidence="11 12">
    <name type="scientific">Salinivibrio kushneri</name>
    <dbReference type="NCBI Taxonomy" id="1908198"/>
    <lineage>
        <taxon>Bacteria</taxon>
        <taxon>Pseudomonadati</taxon>
        <taxon>Pseudomonadota</taxon>
        <taxon>Gammaproteobacteria</taxon>
        <taxon>Vibrionales</taxon>
        <taxon>Vibrionaceae</taxon>
        <taxon>Salinivibrio</taxon>
    </lineage>
</organism>
<dbReference type="EMBL" id="MUEO01000010">
    <property type="protein sequence ID" value="OOE44962.1"/>
    <property type="molecule type" value="Genomic_DNA"/>
</dbReference>
<dbReference type="NCBIfam" id="TIGR00287">
    <property type="entry name" value="cas1"/>
    <property type="match status" value="1"/>
</dbReference>
<evidence type="ECO:0000256" key="7">
    <source>
        <dbReference type="ARBA" id="ARBA00023125"/>
    </source>
</evidence>
<evidence type="ECO:0000256" key="9">
    <source>
        <dbReference type="ARBA" id="ARBA00038592"/>
    </source>
</evidence>
<dbReference type="InterPro" id="IPR042211">
    <property type="entry name" value="CRISPR-assoc_Cas1_N"/>
</dbReference>
<dbReference type="GO" id="GO:0043571">
    <property type="term" value="P:maintenance of CRISPR repeat elements"/>
    <property type="evidence" value="ECO:0007669"/>
    <property type="project" value="UniProtKB-UniRule"/>
</dbReference>
<keyword evidence="2 10" id="KW-0479">Metal-binding</keyword>
<evidence type="ECO:0000256" key="3">
    <source>
        <dbReference type="ARBA" id="ARBA00022759"/>
    </source>
</evidence>
<evidence type="ECO:0000256" key="4">
    <source>
        <dbReference type="ARBA" id="ARBA00022801"/>
    </source>
</evidence>
<evidence type="ECO:0000256" key="8">
    <source>
        <dbReference type="ARBA" id="ARBA00023211"/>
    </source>
</evidence>
<comment type="subunit">
    <text evidence="9 10">Homodimer, forms a heterotetramer with a Cas2 homodimer.</text>
</comment>
<dbReference type="PANTHER" id="PTHR34353">
    <property type="entry name" value="CRISPR-ASSOCIATED ENDONUCLEASE CAS1 1"/>
    <property type="match status" value="1"/>
</dbReference>
<comment type="similarity">
    <text evidence="10">Belongs to the CRISPR-associated endonuclease Cas1 family.</text>
</comment>
<dbReference type="PANTHER" id="PTHR34353:SF2">
    <property type="entry name" value="CRISPR-ASSOCIATED ENDONUCLEASE CAS1 1"/>
    <property type="match status" value="1"/>
</dbReference>
<dbReference type="GO" id="GO:0051607">
    <property type="term" value="P:defense response to virus"/>
    <property type="evidence" value="ECO:0007669"/>
    <property type="project" value="UniProtKB-UniRule"/>
</dbReference>
<dbReference type="Proteomes" id="UP000188726">
    <property type="component" value="Unassembled WGS sequence"/>
</dbReference>
<dbReference type="GO" id="GO:0046872">
    <property type="term" value="F:metal ion binding"/>
    <property type="evidence" value="ECO:0007669"/>
    <property type="project" value="UniProtKB-UniRule"/>
</dbReference>
<dbReference type="CDD" id="cd09634">
    <property type="entry name" value="Cas1_I-II-III"/>
    <property type="match status" value="1"/>
</dbReference>
<name>A0AB36K7T7_9GAMM</name>
<comment type="cofactor">
    <cofactor evidence="10">
        <name>Mg(2+)</name>
        <dbReference type="ChEBI" id="CHEBI:18420"/>
    </cofactor>
    <cofactor evidence="10">
        <name>Mn(2+)</name>
        <dbReference type="ChEBI" id="CHEBI:29035"/>
    </cofactor>
</comment>
<keyword evidence="4 10" id="KW-0378">Hydrolase</keyword>
<dbReference type="Gene3D" id="1.20.120.920">
    <property type="entry name" value="CRISPR-associated endonuclease Cas1, C-terminal domain"/>
    <property type="match status" value="1"/>
</dbReference>
<comment type="caution">
    <text evidence="11">The sequence shown here is derived from an EMBL/GenBank/DDBJ whole genome shotgun (WGS) entry which is preliminary data.</text>
</comment>
<proteinExistence type="inferred from homology"/>
<dbReference type="Gene3D" id="3.100.10.20">
    <property type="entry name" value="CRISPR-associated endonuclease Cas1, N-terminal domain"/>
    <property type="match status" value="1"/>
</dbReference>
<protein>
    <recommendedName>
        <fullName evidence="10">CRISPR-associated endonuclease Cas1</fullName>
        <ecNumber evidence="10">3.1.-.-</ecNumber>
    </recommendedName>
</protein>
<dbReference type="InterPro" id="IPR002729">
    <property type="entry name" value="CRISPR-assoc_Cas1"/>
</dbReference>
<evidence type="ECO:0000313" key="11">
    <source>
        <dbReference type="EMBL" id="OOE44962.1"/>
    </source>
</evidence>
<dbReference type="RefSeq" id="WP_077457671.1">
    <property type="nucleotide sequence ID" value="NZ_MUEO01000010.1"/>
</dbReference>
<feature type="binding site" evidence="10">
    <location>
        <position position="167"/>
    </location>
    <ligand>
        <name>Mn(2+)</name>
        <dbReference type="ChEBI" id="CHEBI:29035"/>
    </ligand>
</feature>
<keyword evidence="6 10" id="KW-0051">Antiviral defense</keyword>
<sequence length="327" mass="37369">MQHIVIHEYGKSLGITSERLVIKEGNFPTKEIPLRKISTLSIQKPGISLSSNLLSACARYGIKVFIGNRAQELCCLHGNAQHAVVQNRIHQFEFLSDDEQRYRIARAFIYGKIRNQRTTMLYFNKQKCGPAKKQAAAHLAAELHLLSQQVRDLPYTENWNATLMGLEGRAAASYWQVLSDHQWLGEQFTQRTGRGAQDPANQALNYGYGILSSVIWNALTNAGLEVYLGALHAIRPGKPALVLDVMEEYRAWVVDRAVIKLRSQLNGETLKPKTRKKLTNEILTTLAKPIPYRSRKIRLESVMQRQCYRLCGMFADEQKYRPLLFRW</sequence>
<dbReference type="Pfam" id="PF01867">
    <property type="entry name" value="Cas_Cas1"/>
    <property type="match status" value="1"/>
</dbReference>
<gene>
    <name evidence="10" type="primary">cas1</name>
    <name evidence="11" type="ORF">BZG09_05750</name>
</gene>
<evidence type="ECO:0000256" key="10">
    <source>
        <dbReference type="HAMAP-Rule" id="MF_01470"/>
    </source>
</evidence>
<accession>A0AB36K7T7</accession>